<keyword evidence="11" id="KW-0804">Transcription</keyword>
<gene>
    <name evidence="19" type="ORF">FD754_021052</name>
</gene>
<evidence type="ECO:0000256" key="13">
    <source>
        <dbReference type="ARBA" id="ARBA00055281"/>
    </source>
</evidence>
<dbReference type="Pfam" id="PF03131">
    <property type="entry name" value="bZIP_Maf"/>
    <property type="match status" value="1"/>
</dbReference>
<dbReference type="GO" id="GO:0045944">
    <property type="term" value="P:positive regulation of transcription by RNA polymerase II"/>
    <property type="evidence" value="ECO:0007669"/>
    <property type="project" value="UniProtKB-ARBA"/>
</dbReference>
<evidence type="ECO:0000259" key="17">
    <source>
        <dbReference type="Pfam" id="PF03131"/>
    </source>
</evidence>
<feature type="domain" description="Basic leucine zipper" evidence="17">
    <location>
        <begin position="110"/>
        <end position="173"/>
    </location>
</feature>
<keyword evidence="12" id="KW-0539">Nucleus</keyword>
<dbReference type="Gene3D" id="1.20.5.170">
    <property type="match status" value="1"/>
</dbReference>
<evidence type="ECO:0000256" key="8">
    <source>
        <dbReference type="ARBA" id="ARBA00023015"/>
    </source>
</evidence>
<evidence type="ECO:0000256" key="5">
    <source>
        <dbReference type="ARBA" id="ARBA00022490"/>
    </source>
</evidence>
<keyword evidence="7" id="KW-0832">Ubl conjugation</keyword>
<comment type="subunit">
    <text evidence="14">Interacts with FIZ1; this interaction represses transactivation. Interacts (via the leucine-zipper domain) with CRX.</text>
</comment>
<evidence type="ECO:0000256" key="16">
    <source>
        <dbReference type="SAM" id="MobiDB-lite"/>
    </source>
</evidence>
<comment type="similarity">
    <text evidence="3">Belongs to the bZIP family.</text>
</comment>
<proteinExistence type="inferred from homology"/>
<dbReference type="CDD" id="cd14718">
    <property type="entry name" value="bZIP_Maf_large"/>
    <property type="match status" value="1"/>
</dbReference>
<evidence type="ECO:0000256" key="10">
    <source>
        <dbReference type="ARBA" id="ARBA00023159"/>
    </source>
</evidence>
<evidence type="ECO:0000256" key="9">
    <source>
        <dbReference type="ARBA" id="ARBA00023125"/>
    </source>
</evidence>
<keyword evidence="9" id="KW-0238">DNA-binding</keyword>
<organism evidence="19 20">
    <name type="scientific">Muntiacus muntjak</name>
    <name type="common">Barking deer</name>
    <name type="synonym">Indian muntjac</name>
    <dbReference type="NCBI Taxonomy" id="9888"/>
    <lineage>
        <taxon>Eukaryota</taxon>
        <taxon>Metazoa</taxon>
        <taxon>Chordata</taxon>
        <taxon>Craniata</taxon>
        <taxon>Vertebrata</taxon>
        <taxon>Euteleostomi</taxon>
        <taxon>Mammalia</taxon>
        <taxon>Eutheria</taxon>
        <taxon>Laurasiatheria</taxon>
        <taxon>Artiodactyla</taxon>
        <taxon>Ruminantia</taxon>
        <taxon>Pecora</taxon>
        <taxon>Cervidae</taxon>
        <taxon>Muntiacinae</taxon>
        <taxon>Muntiacus</taxon>
    </lineage>
</organism>
<dbReference type="SUPFAM" id="SSF47454">
    <property type="entry name" value="A DNA-binding domain in eukaryotic transcription factors"/>
    <property type="match status" value="1"/>
</dbReference>
<keyword evidence="10" id="KW-0010">Activator</keyword>
<feature type="region of interest" description="Disordered" evidence="16">
    <location>
        <begin position="24"/>
        <end position="63"/>
    </location>
</feature>
<dbReference type="InterPro" id="IPR024874">
    <property type="entry name" value="Transcription_factor_Maf_fam"/>
</dbReference>
<dbReference type="AlphaFoldDB" id="A0A5N3V4P0"/>
<evidence type="ECO:0000259" key="18">
    <source>
        <dbReference type="Pfam" id="PF08383"/>
    </source>
</evidence>
<evidence type="ECO:0000256" key="7">
    <source>
        <dbReference type="ARBA" id="ARBA00022843"/>
    </source>
</evidence>
<evidence type="ECO:0000313" key="19">
    <source>
        <dbReference type="EMBL" id="KAB0344126.1"/>
    </source>
</evidence>
<keyword evidence="6" id="KW-1017">Isopeptide bond</keyword>
<keyword evidence="20" id="KW-1185">Reference proteome</keyword>
<reference evidence="19 20" key="1">
    <citation type="submission" date="2019-06" db="EMBL/GenBank/DDBJ databases">
        <title>Discovery of a novel chromosome fission-fusion reversal in muntjac.</title>
        <authorList>
            <person name="Mudd A.B."/>
            <person name="Bredeson J.V."/>
            <person name="Baum R."/>
            <person name="Hockemeyer D."/>
            <person name="Rokhsar D.S."/>
        </authorList>
    </citation>
    <scope>NUCLEOTIDE SEQUENCE [LARGE SCALE GENOMIC DNA]</scope>
    <source>
        <strain evidence="19">UTSW_UCB_Mm</strain>
        <tissue evidence="19">Fibroblast cell line</tissue>
    </source>
</reference>
<keyword evidence="8" id="KW-0805">Transcription regulation</keyword>
<protein>
    <recommendedName>
        <fullName evidence="15">Neural retina-specific leucine zipper protein</fullName>
    </recommendedName>
</protein>
<dbReference type="GO" id="GO:0000978">
    <property type="term" value="F:RNA polymerase II cis-regulatory region sequence-specific DNA binding"/>
    <property type="evidence" value="ECO:0007669"/>
    <property type="project" value="TreeGrafter"/>
</dbReference>
<evidence type="ECO:0000256" key="15">
    <source>
        <dbReference type="ARBA" id="ARBA00071773"/>
    </source>
</evidence>
<sequence length="228" mass="24726">MALPPSPLAMEYVNDFDLMKFEVKREPSEGRSGPPTASLGSTPCSSVPPSPTFSEPGMQLGAGEALGLSPEEAVELLQSQSPVPVEGPHAYYPGSPEETGAQHAQLAERFSDAALVSMSVRELNRQLRGCGRDEALRLKQRRRTLKNRGYAQACRSKRLQQRRGLEAERALARLARERDLYKARCELLAPSGLGPEATPTSSSEPLATEWWSRWAGGAHHPGGGCAIH</sequence>
<dbReference type="GO" id="GO:0000981">
    <property type="term" value="F:DNA-binding transcription factor activity, RNA polymerase II-specific"/>
    <property type="evidence" value="ECO:0007669"/>
    <property type="project" value="TreeGrafter"/>
</dbReference>
<evidence type="ECO:0000313" key="20">
    <source>
        <dbReference type="Proteomes" id="UP000326458"/>
    </source>
</evidence>
<keyword evidence="4" id="KW-0217">Developmental protein</keyword>
<dbReference type="Pfam" id="PF08383">
    <property type="entry name" value="Maf_N"/>
    <property type="match status" value="1"/>
</dbReference>
<evidence type="ECO:0000256" key="12">
    <source>
        <dbReference type="ARBA" id="ARBA00023242"/>
    </source>
</evidence>
<evidence type="ECO:0000256" key="6">
    <source>
        <dbReference type="ARBA" id="ARBA00022499"/>
    </source>
</evidence>
<evidence type="ECO:0000256" key="14">
    <source>
        <dbReference type="ARBA" id="ARBA00066263"/>
    </source>
</evidence>
<comment type="subcellular location">
    <subcellularLocation>
        <location evidence="2">Cytoplasm</location>
    </subcellularLocation>
    <subcellularLocation>
        <location evidence="1">Nucleus</location>
    </subcellularLocation>
</comment>
<dbReference type="PANTHER" id="PTHR10129">
    <property type="entry name" value="TRANSCRIPTION FACTOR MAF"/>
    <property type="match status" value="1"/>
</dbReference>
<evidence type="ECO:0000256" key="11">
    <source>
        <dbReference type="ARBA" id="ARBA00023163"/>
    </source>
</evidence>
<evidence type="ECO:0000256" key="3">
    <source>
        <dbReference type="ARBA" id="ARBA00007163"/>
    </source>
</evidence>
<dbReference type="FunFam" id="1.20.5.170:FF:000071">
    <property type="entry name" value="Neural retina-specific leucine zipper protein"/>
    <property type="match status" value="1"/>
</dbReference>
<dbReference type="Proteomes" id="UP000326458">
    <property type="component" value="Unassembled WGS sequence"/>
</dbReference>
<evidence type="ECO:0000256" key="2">
    <source>
        <dbReference type="ARBA" id="ARBA00004496"/>
    </source>
</evidence>
<dbReference type="GO" id="GO:0005737">
    <property type="term" value="C:cytoplasm"/>
    <property type="evidence" value="ECO:0007669"/>
    <property type="project" value="UniProtKB-SubCell"/>
</dbReference>
<keyword evidence="5" id="KW-0963">Cytoplasm</keyword>
<accession>A0A5N3V4P0</accession>
<feature type="domain" description="Maf transcription factor N-terminal" evidence="18">
    <location>
        <begin position="59"/>
        <end position="79"/>
    </location>
</feature>
<dbReference type="PANTHER" id="PTHR10129:SF24">
    <property type="entry name" value="NEURAL RETINA-SPECIFIC LEUCINE ZIPPER PROTEIN"/>
    <property type="match status" value="1"/>
</dbReference>
<dbReference type="GO" id="GO:0046548">
    <property type="term" value="P:retinal rod cell development"/>
    <property type="evidence" value="ECO:0007669"/>
    <property type="project" value="TreeGrafter"/>
</dbReference>
<comment type="function">
    <text evidence="13">Acts as a transcriptional activator which regulates the expression of several rod-specific genes, including RHO and PDE6B. Also functions as a transcriptional coactivator, stimulating transcription mediated by the transcription factor CRX and NR2E3. Binds to the rhodopsin promoter in a sequence-specific manner.</text>
</comment>
<name>A0A5N3V4P0_MUNMU</name>
<dbReference type="InterPro" id="IPR004826">
    <property type="entry name" value="bZIP_Maf"/>
</dbReference>
<evidence type="ECO:0000256" key="1">
    <source>
        <dbReference type="ARBA" id="ARBA00004123"/>
    </source>
</evidence>
<evidence type="ECO:0000256" key="4">
    <source>
        <dbReference type="ARBA" id="ARBA00022473"/>
    </source>
</evidence>
<comment type="caution">
    <text evidence="19">The sequence shown here is derived from an EMBL/GenBank/DDBJ whole genome shotgun (WGS) entry which is preliminary data.</text>
</comment>
<dbReference type="GO" id="GO:0005634">
    <property type="term" value="C:nucleus"/>
    <property type="evidence" value="ECO:0007669"/>
    <property type="project" value="UniProtKB-SubCell"/>
</dbReference>
<dbReference type="EMBL" id="VCEA01000003">
    <property type="protein sequence ID" value="KAB0344126.1"/>
    <property type="molecule type" value="Genomic_DNA"/>
</dbReference>
<dbReference type="InterPro" id="IPR008917">
    <property type="entry name" value="TF_DNA-bd_sf"/>
</dbReference>
<dbReference type="InterPro" id="IPR013592">
    <property type="entry name" value="Maf_TF_N"/>
</dbReference>